<protein>
    <submittedName>
        <fullName evidence="1">Uncharacterized protein</fullName>
    </submittedName>
</protein>
<proteinExistence type="predicted"/>
<organism evidence="1">
    <name type="scientific">Ackermannviridae sp</name>
    <dbReference type="NCBI Taxonomy" id="2831612"/>
    <lineage>
        <taxon>Viruses</taxon>
        <taxon>Duplodnaviria</taxon>
        <taxon>Heunggongvirae</taxon>
        <taxon>Uroviricota</taxon>
        <taxon>Caudoviricetes</taxon>
        <taxon>Pantevenvirales</taxon>
        <taxon>Ackermannviridae</taxon>
    </lineage>
</organism>
<evidence type="ECO:0000313" key="1">
    <source>
        <dbReference type="EMBL" id="DAE92832.1"/>
    </source>
</evidence>
<name>A0A8S5RTM2_9CAUD</name>
<sequence length="578" mass="64715">MIRSEPGKVRKRMGYERLCTFPARINGCHLLKGKTLVHAGTALYLMPEAGNEPGAALYSGMADARSKSWQMEDKLFIADGKCLLVYDGESVKKASDGAKIPTLTIGKPPKGGGTEYEALNLLQPKFKELFAADGTSTEYHLSFSGLDSADVRVRKLNSNGNWIDVTSGYSCNAGTGVVTFNTAPGKSPVTGEDNIEITASRTVTGYADRINKCTIGILFGVNGAADRLFLSGNPDYPNQDWYSGQYDLAYWPDTGYSKLGSEKSAVMGYSIIENRIAAHKDENETDRNVVIRQGNLVDNEPAFPITNTIQGPGAIAKYSFAYCANEPFFLTNLGVYAITPSDIVGERFSQNRSYYMNGKLLEELNKENAYACVYKDMYWLCLNGVAYILDGQQNLGTNSGDPYSTRQYACFYETNIPARIMWVQETDLYFGSDDGKVYRFYSKPEDVRSYNDDGAAIDAVWETPDLAGDLFYKNKSFRYLALQMPPSAFTSIMVYAMKRGIWSQIWQDEIHARYFSYHQLCYSRFTYSNDQTARTLHNKIRIKRVDKARFRFANNVLNEPFGLMQIAVEFVENGNFKG</sequence>
<reference evidence="1" key="1">
    <citation type="journal article" date="2021" name="Proc. Natl. Acad. Sci. U.S.A.">
        <title>A Catalog of Tens of Thousands of Viruses from Human Metagenomes Reveals Hidden Associations with Chronic Diseases.</title>
        <authorList>
            <person name="Tisza M.J."/>
            <person name="Buck C.B."/>
        </authorList>
    </citation>
    <scope>NUCLEOTIDE SEQUENCE</scope>
    <source>
        <strain evidence="1">Cttzo28</strain>
    </source>
</reference>
<dbReference type="EMBL" id="BK055796">
    <property type="protein sequence ID" value="DAE92832.1"/>
    <property type="molecule type" value="Genomic_DNA"/>
</dbReference>
<accession>A0A8S5RTM2</accession>